<proteinExistence type="predicted"/>
<dbReference type="RefSeq" id="WP_193112709.1">
    <property type="nucleotide sequence ID" value="NZ_CP041165.1"/>
</dbReference>
<accession>A0A7M1AVF2</accession>
<protein>
    <submittedName>
        <fullName evidence="2">Uncharacterized protein</fullName>
    </submittedName>
</protein>
<dbReference type="AlphaFoldDB" id="A0A7M1AVF2"/>
<gene>
    <name evidence="2" type="ORF">FJR03_06405</name>
</gene>
<keyword evidence="1" id="KW-0472">Membrane</keyword>
<evidence type="ECO:0000313" key="3">
    <source>
        <dbReference type="Proteomes" id="UP000593910"/>
    </source>
</evidence>
<keyword evidence="3" id="KW-1185">Reference proteome</keyword>
<dbReference type="Proteomes" id="UP000593910">
    <property type="component" value="Chromosome"/>
</dbReference>
<name>A0A7M1AVF2_9BACT</name>
<sequence>MQKTFVQNIDMFLLWIFLFFETKALYKSLQALEVISFFDIIFNYAFLILILIVIRLIKKENLFVILLDLLEIRPKKDK</sequence>
<evidence type="ECO:0000313" key="2">
    <source>
        <dbReference type="EMBL" id="QOP41394.1"/>
    </source>
</evidence>
<reference evidence="2 3" key="1">
    <citation type="submission" date="2019-06" db="EMBL/GenBank/DDBJ databases">
        <title>Sulfurimonas gotlandica sp. nov., a chemoautotrophic and psychrotolerant epsilonproteobacterium isolated from a pelagic redoxcline, and an emended description of the genus Sulfurimonas.</title>
        <authorList>
            <person name="Wang S."/>
            <person name="Jiang L."/>
            <person name="Shao Z."/>
        </authorList>
    </citation>
    <scope>NUCLEOTIDE SEQUENCE [LARGE SCALE GENOMIC DNA]</scope>
    <source>
        <strain evidence="2 3">B2</strain>
    </source>
</reference>
<feature type="transmembrane region" description="Helical" evidence="1">
    <location>
        <begin position="34"/>
        <end position="57"/>
    </location>
</feature>
<evidence type="ECO:0000256" key="1">
    <source>
        <dbReference type="SAM" id="Phobius"/>
    </source>
</evidence>
<organism evidence="2 3">
    <name type="scientific">Sulfurimonas marina</name>
    <dbReference type="NCBI Taxonomy" id="2590551"/>
    <lineage>
        <taxon>Bacteria</taxon>
        <taxon>Pseudomonadati</taxon>
        <taxon>Campylobacterota</taxon>
        <taxon>Epsilonproteobacteria</taxon>
        <taxon>Campylobacterales</taxon>
        <taxon>Sulfurimonadaceae</taxon>
        <taxon>Sulfurimonas</taxon>
    </lineage>
</organism>
<dbReference type="EMBL" id="CP041165">
    <property type="protein sequence ID" value="QOP41394.1"/>
    <property type="molecule type" value="Genomic_DNA"/>
</dbReference>
<keyword evidence="1" id="KW-0812">Transmembrane</keyword>
<dbReference type="KEGG" id="smax:FJR03_06405"/>
<keyword evidence="1" id="KW-1133">Transmembrane helix</keyword>